<keyword evidence="1" id="KW-0812">Transmembrane</keyword>
<keyword evidence="1" id="KW-1133">Transmembrane helix</keyword>
<evidence type="ECO:0000313" key="2">
    <source>
        <dbReference type="EMBL" id="CAE7719744.1"/>
    </source>
</evidence>
<comment type="caution">
    <text evidence="2">The sequence shown here is derived from an EMBL/GenBank/DDBJ whole genome shotgun (WGS) entry which is preliminary data.</text>
</comment>
<gene>
    <name evidence="2" type="ORF">SNEC2469_LOCUS20750</name>
</gene>
<evidence type="ECO:0008006" key="4">
    <source>
        <dbReference type="Google" id="ProtNLM"/>
    </source>
</evidence>
<feature type="transmembrane region" description="Helical" evidence="1">
    <location>
        <begin position="115"/>
        <end position="140"/>
    </location>
</feature>
<evidence type="ECO:0000313" key="3">
    <source>
        <dbReference type="Proteomes" id="UP000601435"/>
    </source>
</evidence>
<organism evidence="2 3">
    <name type="scientific">Symbiodinium necroappetens</name>
    <dbReference type="NCBI Taxonomy" id="1628268"/>
    <lineage>
        <taxon>Eukaryota</taxon>
        <taxon>Sar</taxon>
        <taxon>Alveolata</taxon>
        <taxon>Dinophyceae</taxon>
        <taxon>Suessiales</taxon>
        <taxon>Symbiodiniaceae</taxon>
        <taxon>Symbiodinium</taxon>
    </lineage>
</organism>
<dbReference type="Proteomes" id="UP000601435">
    <property type="component" value="Unassembled WGS sequence"/>
</dbReference>
<dbReference type="EMBL" id="CAJNJA010036378">
    <property type="protein sequence ID" value="CAE7719744.1"/>
    <property type="molecule type" value="Genomic_DNA"/>
</dbReference>
<feature type="non-terminal residue" evidence="2">
    <location>
        <position position="1"/>
    </location>
</feature>
<dbReference type="AlphaFoldDB" id="A0A812XEB8"/>
<feature type="transmembrane region" description="Helical" evidence="1">
    <location>
        <begin position="240"/>
        <end position="270"/>
    </location>
</feature>
<accession>A0A812XEB8</accession>
<sequence length="305" mass="34891">MYWLRLMYSLRGERWLGPYLLPILSAVRDTGAFFFVTSLCVASATHAYVIMNPRGDDEYPIYSSFLHTVRLAIFGDFDLFEYQGQDTTFEQEEGVEGKWEPIDPSPTELEELPYIYLQLCFFCTGIGITVLLMNLLIAILSYNYDFHRDRAQGLFVQVQRRPWMMLGAWLGRKILDPAAQKPSREASPCYWHLVNLAEISLSPLTTIMEPLVRQGAYYQKNIFERFLQRALWSPVSKYKVLALGIPVVCLVLLAGSLTSLLVFAVLTLLLQAVGFRLTGIRYTLNLSLFGLFGDRFAEECEIFAL</sequence>
<keyword evidence="3" id="KW-1185">Reference proteome</keyword>
<dbReference type="OrthoDB" id="439014at2759"/>
<keyword evidence="1" id="KW-0472">Membrane</keyword>
<feature type="transmembrane region" description="Helical" evidence="1">
    <location>
        <begin position="32"/>
        <end position="51"/>
    </location>
</feature>
<reference evidence="2" key="1">
    <citation type="submission" date="2021-02" db="EMBL/GenBank/DDBJ databases">
        <authorList>
            <person name="Dougan E. K."/>
            <person name="Rhodes N."/>
            <person name="Thang M."/>
            <person name="Chan C."/>
        </authorList>
    </citation>
    <scope>NUCLEOTIDE SEQUENCE</scope>
</reference>
<name>A0A812XEB8_9DINO</name>
<proteinExistence type="predicted"/>
<evidence type="ECO:0000256" key="1">
    <source>
        <dbReference type="SAM" id="Phobius"/>
    </source>
</evidence>
<protein>
    <recommendedName>
        <fullName evidence="4">Ion transport domain-containing protein</fullName>
    </recommendedName>
</protein>